<dbReference type="PANTHER" id="PTHR47707">
    <property type="entry name" value="8-OXO-DGTP DIPHOSPHATASE"/>
    <property type="match status" value="1"/>
</dbReference>
<name>A0A917IU90_9MICC</name>
<evidence type="ECO:0000256" key="2">
    <source>
        <dbReference type="ARBA" id="ARBA00005582"/>
    </source>
</evidence>
<dbReference type="GO" id="GO:0006260">
    <property type="term" value="P:DNA replication"/>
    <property type="evidence" value="ECO:0007669"/>
    <property type="project" value="UniProtKB-KW"/>
</dbReference>
<comment type="caution">
    <text evidence="14">The sequence shown here is derived from an EMBL/GenBank/DDBJ whole genome shotgun (WGS) entry which is preliminary data.</text>
</comment>
<dbReference type="GO" id="GO:0044715">
    <property type="term" value="F:8-oxo-dGDP phosphatase activity"/>
    <property type="evidence" value="ECO:0007669"/>
    <property type="project" value="TreeGrafter"/>
</dbReference>
<feature type="domain" description="Nudix hydrolase" evidence="13">
    <location>
        <begin position="11"/>
        <end position="147"/>
    </location>
</feature>
<dbReference type="GO" id="GO:0006281">
    <property type="term" value="P:DNA repair"/>
    <property type="evidence" value="ECO:0007669"/>
    <property type="project" value="UniProtKB-KW"/>
</dbReference>
<dbReference type="CDD" id="cd03425">
    <property type="entry name" value="NUDIX_MutT_NudA_like"/>
    <property type="match status" value="1"/>
</dbReference>
<accession>A0A917IU90</accession>
<dbReference type="PANTHER" id="PTHR47707:SF1">
    <property type="entry name" value="NUDIX HYDROLASE FAMILY PROTEIN"/>
    <property type="match status" value="1"/>
</dbReference>
<dbReference type="InterPro" id="IPR015797">
    <property type="entry name" value="NUDIX_hydrolase-like_dom_sf"/>
</dbReference>
<comment type="catalytic activity">
    <reaction evidence="10">
        <text>8-oxo-dGTP + H2O = 8-oxo-dGMP + diphosphate + H(+)</text>
        <dbReference type="Rhea" id="RHEA:31575"/>
        <dbReference type="ChEBI" id="CHEBI:15377"/>
        <dbReference type="ChEBI" id="CHEBI:15378"/>
        <dbReference type="ChEBI" id="CHEBI:33019"/>
        <dbReference type="ChEBI" id="CHEBI:63224"/>
        <dbReference type="ChEBI" id="CHEBI:77896"/>
        <dbReference type="EC" id="3.6.1.55"/>
    </reaction>
</comment>
<dbReference type="GO" id="GO:0046872">
    <property type="term" value="F:metal ion binding"/>
    <property type="evidence" value="ECO:0007669"/>
    <property type="project" value="UniProtKB-KW"/>
</dbReference>
<evidence type="ECO:0000256" key="12">
    <source>
        <dbReference type="RuleBase" id="RU003476"/>
    </source>
</evidence>
<evidence type="ECO:0000256" key="3">
    <source>
        <dbReference type="ARBA" id="ARBA00022457"/>
    </source>
</evidence>
<keyword evidence="4" id="KW-0235">DNA replication</keyword>
<dbReference type="EC" id="3.6.1.55" evidence="11"/>
<evidence type="ECO:0000256" key="9">
    <source>
        <dbReference type="ARBA" id="ARBA00023204"/>
    </source>
</evidence>
<comment type="cofactor">
    <cofactor evidence="1">
        <name>Mg(2+)</name>
        <dbReference type="ChEBI" id="CHEBI:18420"/>
    </cofactor>
</comment>
<protein>
    <recommendedName>
        <fullName evidence="11">8-oxo-dGTP diphosphatase</fullName>
        <ecNumber evidence="11">3.6.1.55</ecNumber>
    </recommendedName>
</protein>
<dbReference type="EMBL" id="BMDC01000002">
    <property type="protein sequence ID" value="GGH63791.1"/>
    <property type="molecule type" value="Genomic_DNA"/>
</dbReference>
<dbReference type="PROSITE" id="PS51462">
    <property type="entry name" value="NUDIX"/>
    <property type="match status" value="1"/>
</dbReference>
<evidence type="ECO:0000256" key="11">
    <source>
        <dbReference type="ARBA" id="ARBA00038905"/>
    </source>
</evidence>
<dbReference type="InterPro" id="IPR000086">
    <property type="entry name" value="NUDIX_hydrolase_dom"/>
</dbReference>
<sequence>MSDYPTVHSKYSVQVVGGAIVDSLEKPTKLLVGQRSAPEEFAGRWEFPGGKVEEVESAHDALVRELHEELGVAVRLGSEIAGPHDQGWELNEKAAMRVFFAEIVDGEPEALQDHAQVRWVKLDRDILELDWIDADEPIVRELLNIAL</sequence>
<evidence type="ECO:0000259" key="13">
    <source>
        <dbReference type="PROSITE" id="PS51462"/>
    </source>
</evidence>
<organism evidence="14 15">
    <name type="scientific">Rothia aerolata</name>
    <dbReference type="NCBI Taxonomy" id="1812262"/>
    <lineage>
        <taxon>Bacteria</taxon>
        <taxon>Bacillati</taxon>
        <taxon>Actinomycetota</taxon>
        <taxon>Actinomycetes</taxon>
        <taxon>Micrococcales</taxon>
        <taxon>Micrococcaceae</taxon>
        <taxon>Rothia</taxon>
    </lineage>
</organism>
<dbReference type="GO" id="GO:0044716">
    <property type="term" value="F:8-oxo-GDP phosphatase activity"/>
    <property type="evidence" value="ECO:0007669"/>
    <property type="project" value="TreeGrafter"/>
</dbReference>
<dbReference type="InterPro" id="IPR020084">
    <property type="entry name" value="NUDIX_hydrolase_CS"/>
</dbReference>
<keyword evidence="7 12" id="KW-0378">Hydrolase</keyword>
<dbReference type="InterPro" id="IPR047127">
    <property type="entry name" value="MutT-like"/>
</dbReference>
<evidence type="ECO:0000313" key="15">
    <source>
        <dbReference type="Proteomes" id="UP000600171"/>
    </source>
</evidence>
<keyword evidence="9" id="KW-0234">DNA repair</keyword>
<evidence type="ECO:0000256" key="7">
    <source>
        <dbReference type="ARBA" id="ARBA00022801"/>
    </source>
</evidence>
<evidence type="ECO:0000256" key="10">
    <source>
        <dbReference type="ARBA" id="ARBA00035861"/>
    </source>
</evidence>
<evidence type="ECO:0000256" key="6">
    <source>
        <dbReference type="ARBA" id="ARBA00022763"/>
    </source>
</evidence>
<dbReference type="Gene3D" id="3.90.79.10">
    <property type="entry name" value="Nucleoside Triphosphate Pyrophosphohydrolase"/>
    <property type="match status" value="1"/>
</dbReference>
<evidence type="ECO:0000256" key="8">
    <source>
        <dbReference type="ARBA" id="ARBA00022842"/>
    </source>
</evidence>
<keyword evidence="15" id="KW-1185">Reference proteome</keyword>
<keyword evidence="8" id="KW-0460">Magnesium</keyword>
<keyword evidence="6" id="KW-0227">DNA damage</keyword>
<dbReference type="PRINTS" id="PR00502">
    <property type="entry name" value="NUDIXFAMILY"/>
</dbReference>
<gene>
    <name evidence="14" type="ORF">GCM10007359_15440</name>
</gene>
<dbReference type="PROSITE" id="PS00893">
    <property type="entry name" value="NUDIX_BOX"/>
    <property type="match status" value="1"/>
</dbReference>
<dbReference type="GO" id="GO:0035539">
    <property type="term" value="F:8-oxo-7,8-dihydrodeoxyguanosine triphosphate pyrophosphatase activity"/>
    <property type="evidence" value="ECO:0007669"/>
    <property type="project" value="UniProtKB-EC"/>
</dbReference>
<reference evidence="14 15" key="1">
    <citation type="journal article" date="2014" name="Int. J. Syst. Evol. Microbiol.">
        <title>Complete genome sequence of Corynebacterium casei LMG S-19264T (=DSM 44701T), isolated from a smear-ripened cheese.</title>
        <authorList>
            <consortium name="US DOE Joint Genome Institute (JGI-PGF)"/>
            <person name="Walter F."/>
            <person name="Albersmeier A."/>
            <person name="Kalinowski J."/>
            <person name="Ruckert C."/>
        </authorList>
    </citation>
    <scope>NUCLEOTIDE SEQUENCE [LARGE SCALE GENOMIC DNA]</scope>
    <source>
        <strain evidence="14 15">CCM 8669</strain>
    </source>
</reference>
<dbReference type="SUPFAM" id="SSF55811">
    <property type="entry name" value="Nudix"/>
    <property type="match status" value="1"/>
</dbReference>
<dbReference type="RefSeq" id="WP_188359781.1">
    <property type="nucleotide sequence ID" value="NZ_BMDC01000002.1"/>
</dbReference>
<evidence type="ECO:0000313" key="14">
    <source>
        <dbReference type="EMBL" id="GGH63791.1"/>
    </source>
</evidence>
<evidence type="ECO:0000256" key="4">
    <source>
        <dbReference type="ARBA" id="ARBA00022705"/>
    </source>
</evidence>
<evidence type="ECO:0000256" key="5">
    <source>
        <dbReference type="ARBA" id="ARBA00022723"/>
    </source>
</evidence>
<dbReference type="Proteomes" id="UP000600171">
    <property type="component" value="Unassembled WGS sequence"/>
</dbReference>
<dbReference type="Pfam" id="PF00293">
    <property type="entry name" value="NUDIX"/>
    <property type="match status" value="1"/>
</dbReference>
<dbReference type="GO" id="GO:0008413">
    <property type="term" value="F:8-oxo-7,8-dihydroguanosine triphosphate pyrophosphatase activity"/>
    <property type="evidence" value="ECO:0007669"/>
    <property type="project" value="TreeGrafter"/>
</dbReference>
<keyword evidence="3" id="KW-0515">Mutator protein</keyword>
<evidence type="ECO:0000256" key="1">
    <source>
        <dbReference type="ARBA" id="ARBA00001946"/>
    </source>
</evidence>
<comment type="similarity">
    <text evidence="2 12">Belongs to the Nudix hydrolase family.</text>
</comment>
<keyword evidence="5" id="KW-0479">Metal-binding</keyword>
<proteinExistence type="inferred from homology"/>
<dbReference type="InterPro" id="IPR020476">
    <property type="entry name" value="Nudix_hydrolase"/>
</dbReference>
<dbReference type="AlphaFoldDB" id="A0A917IU90"/>